<sequence length="524" mass="57187">MVQIELLKQLLRTCVRKSWLEELRHRASGETTKILIAVNSDRQQQEKVEIAKKDFGELTFEEKLQESLISWGQTSSGWRANLNLNQRQFWEEIYAMFSNITLEPEIVAAVILRFIDSENTNPVILFRKLEDFYRRWCDGEFIDAAPSDNLPQKQMLQLQAQNVVIGLRQVDINTGLNVMILLLEIHQRLRSQNHHLQTEISFYPSTKPDNSNFFTSKLLRVINYSDSIEIGNFSNVVGAFLNYAQLEGVYLGDANLTGVNFSSANLMGAYLGNANLTGLQAKKVNLGNADLGDANLSGANLREANLIRSDLTHSNFSGANLSDADLSGADLSGANLSGANLSGANLSNANLTSANLRDAIISGANLRNAILFGANLSESNLIGAEISYADLCRADLSGANLRGSTLKGTNLSDCILFSTNLREAILIAADLSYAKLNGANLQGANLHSAIILGADLSDVNLSQGILRKADLSGVTLNQANLNGADLSEANLQDVTWNENSAWENAQGLDKAVNLPEALKEKSQQ</sequence>
<dbReference type="Pfam" id="PF00805">
    <property type="entry name" value="Pentapeptide"/>
    <property type="match status" value="6"/>
</dbReference>
<evidence type="ECO:0000313" key="2">
    <source>
        <dbReference type="Proteomes" id="UP000620559"/>
    </source>
</evidence>
<comment type="caution">
    <text evidence="1">The sequence shown here is derived from an EMBL/GenBank/DDBJ whole genome shotgun (WGS) entry which is preliminary data.</text>
</comment>
<dbReference type="EMBL" id="JADEWL010000056">
    <property type="protein sequence ID" value="MBE9214295.1"/>
    <property type="molecule type" value="Genomic_DNA"/>
</dbReference>
<dbReference type="PANTHER" id="PTHR14136">
    <property type="entry name" value="BTB_POZ DOMAIN-CONTAINING PROTEIN KCTD9"/>
    <property type="match status" value="1"/>
</dbReference>
<dbReference type="AlphaFoldDB" id="A0A8J7F5N8"/>
<dbReference type="Gene3D" id="2.160.20.80">
    <property type="entry name" value="E3 ubiquitin-protein ligase SopA"/>
    <property type="match status" value="3"/>
</dbReference>
<dbReference type="SUPFAM" id="SSF141571">
    <property type="entry name" value="Pentapeptide repeat-like"/>
    <property type="match status" value="2"/>
</dbReference>
<accession>A0A8J7F5N8</accession>
<keyword evidence="2" id="KW-1185">Reference proteome</keyword>
<reference evidence="1" key="1">
    <citation type="submission" date="2020-10" db="EMBL/GenBank/DDBJ databases">
        <authorList>
            <person name="Castelo-Branco R."/>
            <person name="Eusebio N."/>
            <person name="Adriana R."/>
            <person name="Vieira A."/>
            <person name="Brugerolle De Fraissinette N."/>
            <person name="Rezende De Castro R."/>
            <person name="Schneider M.P."/>
            <person name="Vasconcelos V."/>
            <person name="Leao P.N."/>
        </authorList>
    </citation>
    <scope>NUCLEOTIDE SEQUENCE</scope>
    <source>
        <strain evidence="1">LEGE 06105</strain>
    </source>
</reference>
<organism evidence="1 2">
    <name type="scientific">Plectonema cf. radiosum LEGE 06105</name>
    <dbReference type="NCBI Taxonomy" id="945769"/>
    <lineage>
        <taxon>Bacteria</taxon>
        <taxon>Bacillati</taxon>
        <taxon>Cyanobacteriota</taxon>
        <taxon>Cyanophyceae</taxon>
        <taxon>Oscillatoriophycideae</taxon>
        <taxon>Oscillatoriales</taxon>
        <taxon>Microcoleaceae</taxon>
        <taxon>Plectonema</taxon>
    </lineage>
</organism>
<dbReference type="Proteomes" id="UP000620559">
    <property type="component" value="Unassembled WGS sequence"/>
</dbReference>
<dbReference type="RefSeq" id="WP_193921934.1">
    <property type="nucleotide sequence ID" value="NZ_JADEWL010000056.1"/>
</dbReference>
<evidence type="ECO:0000313" key="1">
    <source>
        <dbReference type="EMBL" id="MBE9214295.1"/>
    </source>
</evidence>
<name>A0A8J7F5N8_9CYAN</name>
<dbReference type="PANTHER" id="PTHR14136:SF17">
    <property type="entry name" value="BTB_POZ DOMAIN-CONTAINING PROTEIN KCTD9"/>
    <property type="match status" value="1"/>
</dbReference>
<gene>
    <name evidence="1" type="ORF">IQ247_16740</name>
</gene>
<dbReference type="InterPro" id="IPR001646">
    <property type="entry name" value="5peptide_repeat"/>
</dbReference>
<protein>
    <submittedName>
        <fullName evidence="1">Pentapeptide repeat-containing protein</fullName>
    </submittedName>
</protein>
<dbReference type="InterPro" id="IPR051082">
    <property type="entry name" value="Pentapeptide-BTB/POZ_domain"/>
</dbReference>
<proteinExistence type="predicted"/>